<dbReference type="Pfam" id="PF09084">
    <property type="entry name" value="NMT1"/>
    <property type="match status" value="1"/>
</dbReference>
<feature type="signal peptide" evidence="4">
    <location>
        <begin position="1"/>
        <end position="21"/>
    </location>
</feature>
<sequence length="356" mass="38435">MKRKGLLLLLPLLIAFSLVFLTGCGNSNEETAVDGNVEDSQTVESNELQKVVITEPIRSDLWAPIYLAQTLGFFAEEGIEADFQTITGGDPGAPVLAGEADFGLRGVDMPMMVTEAGQDVKILVSTTQRFPFTFIGQGPEFTTIESLKGQVVAGSTPSGSPTSWVKAAVANAGLDPEQDIEVPMVSAPGYVAAMSNGDIAACAGLTGYQTEMLLENGGVMLVDGRNPKAFKEIMGSEDYQMYIMFATDKYIEENPETVQSVVTAVAKAIQWQNESSTEEIVEALLPLFQDREEELLVSIQANKDYDIFSIDGKHTETGYQAALKLSKMAGVISKDIPAEKVYDESFLDNAWAKLGK</sequence>
<protein>
    <submittedName>
        <fullName evidence="6">NitT/TauT family transport system substrate-binding protein</fullName>
    </submittedName>
</protein>
<dbReference type="OrthoDB" id="9802202at2"/>
<evidence type="ECO:0000256" key="3">
    <source>
        <dbReference type="ARBA" id="ARBA00022729"/>
    </source>
</evidence>
<feature type="domain" description="SsuA/THI5-like" evidence="5">
    <location>
        <begin position="63"/>
        <end position="272"/>
    </location>
</feature>
<dbReference type="PROSITE" id="PS51257">
    <property type="entry name" value="PROKAR_LIPOPROTEIN"/>
    <property type="match status" value="1"/>
</dbReference>
<evidence type="ECO:0000313" key="6">
    <source>
        <dbReference type="EMBL" id="SET58945.1"/>
    </source>
</evidence>
<comment type="similarity">
    <text evidence="2">Belongs to the bacterial solute-binding protein SsuA/TauA family.</text>
</comment>
<organism evidence="6 7">
    <name type="scientific">Natronincola peptidivorans</name>
    <dbReference type="NCBI Taxonomy" id="426128"/>
    <lineage>
        <taxon>Bacteria</taxon>
        <taxon>Bacillati</taxon>
        <taxon>Bacillota</taxon>
        <taxon>Clostridia</taxon>
        <taxon>Peptostreptococcales</taxon>
        <taxon>Natronincolaceae</taxon>
        <taxon>Natronincola</taxon>
    </lineage>
</organism>
<evidence type="ECO:0000259" key="5">
    <source>
        <dbReference type="Pfam" id="PF09084"/>
    </source>
</evidence>
<accession>A0A1I0FLG1</accession>
<dbReference type="PANTHER" id="PTHR30024">
    <property type="entry name" value="ALIPHATIC SULFONATES-BINDING PROTEIN-RELATED"/>
    <property type="match status" value="1"/>
</dbReference>
<evidence type="ECO:0000256" key="4">
    <source>
        <dbReference type="SAM" id="SignalP"/>
    </source>
</evidence>
<evidence type="ECO:0000256" key="2">
    <source>
        <dbReference type="ARBA" id="ARBA00010742"/>
    </source>
</evidence>
<gene>
    <name evidence="6" type="ORF">SAMN05660297_02848</name>
</gene>
<dbReference type="EMBL" id="FOHU01000015">
    <property type="protein sequence ID" value="SET58945.1"/>
    <property type="molecule type" value="Genomic_DNA"/>
</dbReference>
<evidence type="ECO:0000256" key="1">
    <source>
        <dbReference type="ARBA" id="ARBA00004418"/>
    </source>
</evidence>
<dbReference type="GO" id="GO:0042597">
    <property type="term" value="C:periplasmic space"/>
    <property type="evidence" value="ECO:0007669"/>
    <property type="project" value="UniProtKB-SubCell"/>
</dbReference>
<dbReference type="PANTHER" id="PTHR30024:SF47">
    <property type="entry name" value="TAURINE-BINDING PERIPLASMIC PROTEIN"/>
    <property type="match status" value="1"/>
</dbReference>
<dbReference type="RefSeq" id="WP_090445504.1">
    <property type="nucleotide sequence ID" value="NZ_FOHU01000015.1"/>
</dbReference>
<comment type="subcellular location">
    <subcellularLocation>
        <location evidence="1">Periplasm</location>
    </subcellularLocation>
</comment>
<evidence type="ECO:0000313" key="7">
    <source>
        <dbReference type="Proteomes" id="UP000199568"/>
    </source>
</evidence>
<reference evidence="6 7" key="1">
    <citation type="submission" date="2016-10" db="EMBL/GenBank/DDBJ databases">
        <authorList>
            <person name="de Groot N.N."/>
        </authorList>
    </citation>
    <scope>NUCLEOTIDE SEQUENCE [LARGE SCALE GENOMIC DNA]</scope>
    <source>
        <strain evidence="6 7">DSM 18979</strain>
    </source>
</reference>
<dbReference type="AlphaFoldDB" id="A0A1I0FLG1"/>
<dbReference type="InterPro" id="IPR015168">
    <property type="entry name" value="SsuA/THI5"/>
</dbReference>
<keyword evidence="7" id="KW-1185">Reference proteome</keyword>
<keyword evidence="3 4" id="KW-0732">Signal</keyword>
<dbReference type="Gene3D" id="3.40.190.10">
    <property type="entry name" value="Periplasmic binding protein-like II"/>
    <property type="match status" value="2"/>
</dbReference>
<dbReference type="Proteomes" id="UP000199568">
    <property type="component" value="Unassembled WGS sequence"/>
</dbReference>
<proteinExistence type="inferred from homology"/>
<name>A0A1I0FLG1_9FIRM</name>
<dbReference type="SUPFAM" id="SSF53850">
    <property type="entry name" value="Periplasmic binding protein-like II"/>
    <property type="match status" value="1"/>
</dbReference>
<feature type="chain" id="PRO_5038697639" evidence="4">
    <location>
        <begin position="22"/>
        <end position="356"/>
    </location>
</feature>
<dbReference type="STRING" id="426128.SAMN05660297_02848"/>